<accession>A0A844H2L4</accession>
<reference evidence="1 2" key="1">
    <citation type="submission" date="2019-11" db="EMBL/GenBank/DDBJ databases">
        <title>Isolation of a new High Light Tolerant Cyanobacteria.</title>
        <authorList>
            <person name="Dobson Z."/>
            <person name="Vaughn N."/>
            <person name="Vaughn M."/>
            <person name="Fromme P."/>
            <person name="Mazor Y."/>
        </authorList>
    </citation>
    <scope>NUCLEOTIDE SEQUENCE [LARGE SCALE GENOMIC DNA]</scope>
    <source>
        <strain evidence="1 2">0216</strain>
    </source>
</reference>
<dbReference type="AlphaFoldDB" id="A0A844H2L4"/>
<dbReference type="EMBL" id="WMIA01000035">
    <property type="protein sequence ID" value="MTF40585.1"/>
    <property type="molecule type" value="Genomic_DNA"/>
</dbReference>
<gene>
    <name evidence="1" type="ORF">GGC33_16870</name>
</gene>
<evidence type="ECO:0000313" key="2">
    <source>
        <dbReference type="Proteomes" id="UP000437131"/>
    </source>
</evidence>
<sequence length="88" mass="10347">MEATKVIGMIDNQGQLIIKEKINLSPGKVEIVILKSENINIQDNEKKESKIKFKNQTFRDLLENQNPTDENYDVDEQKWSYLKEKHNL</sequence>
<evidence type="ECO:0000313" key="1">
    <source>
        <dbReference type="EMBL" id="MTF40585.1"/>
    </source>
</evidence>
<comment type="caution">
    <text evidence="1">The sequence shown here is derived from an EMBL/GenBank/DDBJ whole genome shotgun (WGS) entry which is preliminary data.</text>
</comment>
<dbReference type="Proteomes" id="UP000437131">
    <property type="component" value="Unassembled WGS sequence"/>
</dbReference>
<organism evidence="1 2">
    <name type="scientific">Cyanobacterium aponinum 0216</name>
    <dbReference type="NCBI Taxonomy" id="2676140"/>
    <lineage>
        <taxon>Bacteria</taxon>
        <taxon>Bacillati</taxon>
        <taxon>Cyanobacteriota</taxon>
        <taxon>Cyanophyceae</taxon>
        <taxon>Oscillatoriophycideae</taxon>
        <taxon>Chroococcales</taxon>
        <taxon>Geminocystaceae</taxon>
        <taxon>Cyanobacterium</taxon>
    </lineage>
</organism>
<protein>
    <submittedName>
        <fullName evidence="1">Uncharacterized protein</fullName>
    </submittedName>
</protein>
<proteinExistence type="predicted"/>
<dbReference type="RefSeq" id="WP_015220681.1">
    <property type="nucleotide sequence ID" value="NZ_WMIA01000035.1"/>
</dbReference>
<name>A0A844H2L4_9CHRO</name>